<accession>A0ABM8C8E9</accession>
<proteinExistence type="predicted"/>
<reference evidence="2" key="1">
    <citation type="submission" date="2022-11" db="EMBL/GenBank/DDBJ databases">
        <title>Isolation and characterization of PLA-degrading bacterium Massilia sp. from Antarctic soil.</title>
        <authorList>
            <person name="Sato K."/>
            <person name="Gomez-Fuentes C."/>
            <person name="Ahmad S.A."/>
            <person name="Zulkharnain A."/>
        </authorList>
    </citation>
    <scope>NUCLEOTIDE SEQUENCE</scope>
    <source>
        <strain evidence="2">N-3</strain>
    </source>
</reference>
<dbReference type="Proteomes" id="UP001163336">
    <property type="component" value="Chromosome"/>
</dbReference>
<organism evidence="2 3">
    <name type="scientific">Massilia varians</name>
    <dbReference type="NCBI Taxonomy" id="457921"/>
    <lineage>
        <taxon>Bacteria</taxon>
        <taxon>Pseudomonadati</taxon>
        <taxon>Pseudomonadota</taxon>
        <taxon>Betaproteobacteria</taxon>
        <taxon>Burkholderiales</taxon>
        <taxon>Oxalobacteraceae</taxon>
        <taxon>Telluria group</taxon>
        <taxon>Massilia</taxon>
    </lineage>
</organism>
<evidence type="ECO:0000259" key="1">
    <source>
        <dbReference type="PROSITE" id="PS51819"/>
    </source>
</evidence>
<dbReference type="Pfam" id="PF22632">
    <property type="entry name" value="BphC_D1"/>
    <property type="match status" value="1"/>
</dbReference>
<evidence type="ECO:0000313" key="2">
    <source>
        <dbReference type="EMBL" id="BDT59534.1"/>
    </source>
</evidence>
<protein>
    <recommendedName>
        <fullName evidence="1">VOC domain-containing protein</fullName>
    </recommendedName>
</protein>
<dbReference type="RefSeq" id="WP_281908275.1">
    <property type="nucleotide sequence ID" value="NZ_AP026966.1"/>
</dbReference>
<keyword evidence="3" id="KW-1185">Reference proteome</keyword>
<dbReference type="EMBL" id="AP026966">
    <property type="protein sequence ID" value="BDT59534.1"/>
    <property type="molecule type" value="Genomic_DNA"/>
</dbReference>
<name>A0ABM8C8E9_9BURK</name>
<dbReference type="InterPro" id="IPR037523">
    <property type="entry name" value="VOC_core"/>
</dbReference>
<dbReference type="CDD" id="cd07252">
    <property type="entry name" value="BphC1-RGP6_N_like"/>
    <property type="match status" value="1"/>
</dbReference>
<dbReference type="InterPro" id="IPR029068">
    <property type="entry name" value="Glyas_Bleomycin-R_OHBP_Dase"/>
</dbReference>
<sequence>MIKSLAYLGVRSPDYREWERFGPEVLGLQAAGHGPDGAVRLRLDEVAHRIVIHPGERNAVAYIGWSVQDEAAARAVTARVNAHVIEACRATPEECAERKVEGFY</sequence>
<evidence type="ECO:0000313" key="3">
    <source>
        <dbReference type="Proteomes" id="UP001163336"/>
    </source>
</evidence>
<feature type="domain" description="VOC" evidence="1">
    <location>
        <begin position="4"/>
        <end position="104"/>
    </location>
</feature>
<dbReference type="PROSITE" id="PS51819">
    <property type="entry name" value="VOC"/>
    <property type="match status" value="1"/>
</dbReference>
<dbReference type="Gene3D" id="3.10.180.10">
    <property type="entry name" value="2,3-Dihydroxybiphenyl 1,2-Dioxygenase, domain 1"/>
    <property type="match status" value="1"/>
</dbReference>
<gene>
    <name evidence="2" type="ORF">MasN3_30280</name>
</gene>
<dbReference type="SUPFAM" id="SSF54593">
    <property type="entry name" value="Glyoxalase/Bleomycin resistance protein/Dihydroxybiphenyl dioxygenase"/>
    <property type="match status" value="1"/>
</dbReference>